<gene>
    <name evidence="1" type="ORF">D5039_07920</name>
</gene>
<proteinExistence type="predicted"/>
<dbReference type="Proteomes" id="UP001208935">
    <property type="component" value="Unassembled WGS sequence"/>
</dbReference>
<organism evidence="1 2">
    <name type="scientific">Verminephrobacter aporrectodeae subsp. tuberculatae</name>
    <dbReference type="NCBI Taxonomy" id="1110392"/>
    <lineage>
        <taxon>Bacteria</taxon>
        <taxon>Pseudomonadati</taxon>
        <taxon>Pseudomonadota</taxon>
        <taxon>Betaproteobacteria</taxon>
        <taxon>Burkholderiales</taxon>
        <taxon>Comamonadaceae</taxon>
        <taxon>Verminephrobacter</taxon>
    </lineage>
</organism>
<sequence length="59" mass="6898">MSNYVAFKSIEYFILNGFWHDAIEMVKKILGQSVFSKKIMTAKFAHYSILLHFSTNHTI</sequence>
<name>A0ABT3KS03_9BURK</name>
<protein>
    <submittedName>
        <fullName evidence="1">Uncharacterized protein</fullName>
    </submittedName>
</protein>
<accession>A0ABT3KS03</accession>
<comment type="caution">
    <text evidence="1">The sequence shown here is derived from an EMBL/GenBank/DDBJ whole genome shotgun (WGS) entry which is preliminary data.</text>
</comment>
<dbReference type="EMBL" id="QZCW01000001">
    <property type="protein sequence ID" value="MCW5321091.1"/>
    <property type="molecule type" value="Genomic_DNA"/>
</dbReference>
<keyword evidence="2" id="KW-1185">Reference proteome</keyword>
<evidence type="ECO:0000313" key="2">
    <source>
        <dbReference type="Proteomes" id="UP001208935"/>
    </source>
</evidence>
<reference evidence="2" key="1">
    <citation type="submission" date="2023-07" db="EMBL/GenBank/DDBJ databases">
        <title>Verminephrobacter genomes.</title>
        <authorList>
            <person name="Lund M.B."/>
        </authorList>
    </citation>
    <scope>NUCLEOTIDE SEQUENCE [LARGE SCALE GENOMIC DNA]</scope>
    <source>
        <strain evidence="2">AtM5-05</strain>
    </source>
</reference>
<evidence type="ECO:0000313" key="1">
    <source>
        <dbReference type="EMBL" id="MCW5321091.1"/>
    </source>
</evidence>